<dbReference type="EMBL" id="JGDM01000028">
    <property type="protein sequence ID" value="EXZ45274.1"/>
    <property type="molecule type" value="Genomic_DNA"/>
</dbReference>
<protein>
    <submittedName>
        <fullName evidence="2">Uncharacterized protein</fullName>
    </submittedName>
</protein>
<comment type="caution">
    <text evidence="2">The sequence shown here is derived from an EMBL/GenBank/DDBJ whole genome shotgun (WGS) entry which is preliminary data.</text>
</comment>
<proteinExistence type="predicted"/>
<feature type="transmembrane region" description="Helical" evidence="1">
    <location>
        <begin position="6"/>
        <end position="23"/>
    </location>
</feature>
<accession>A0A016AE95</accession>
<keyword evidence="1" id="KW-1133">Transmembrane helix</keyword>
<keyword evidence="1" id="KW-0812">Transmembrane</keyword>
<reference evidence="2 3" key="1">
    <citation type="submission" date="2014-02" db="EMBL/GenBank/DDBJ databases">
        <authorList>
            <person name="Sears C."/>
            <person name="Carroll K."/>
            <person name="Sack B.R."/>
            <person name="Qadri F."/>
            <person name="Myers L.L."/>
            <person name="Chung G.-T."/>
            <person name="Escheverria P."/>
            <person name="Fraser C.M."/>
            <person name="Sadzewicz L."/>
            <person name="Shefchek K.A."/>
            <person name="Tallon L."/>
            <person name="Das S.P."/>
            <person name="Daugherty S."/>
            <person name="Mongodin E.F."/>
        </authorList>
    </citation>
    <scope>NUCLEOTIDE SEQUENCE [LARGE SCALE GENOMIC DNA]</scope>
    <source>
        <strain evidence="2 3">2-F-2 #4</strain>
    </source>
</reference>
<name>A0A016AE95_BACFG</name>
<sequence>MMTVWIPLIVLYIPVILWMGYQIRHAPTDVELWGEEIE</sequence>
<evidence type="ECO:0000313" key="2">
    <source>
        <dbReference type="EMBL" id="EXZ45274.1"/>
    </source>
</evidence>
<evidence type="ECO:0000256" key="1">
    <source>
        <dbReference type="SAM" id="Phobius"/>
    </source>
</evidence>
<evidence type="ECO:0000313" key="3">
    <source>
        <dbReference type="Proteomes" id="UP000022272"/>
    </source>
</evidence>
<gene>
    <name evidence="2" type="ORF">M076_1485</name>
</gene>
<dbReference type="Proteomes" id="UP000022272">
    <property type="component" value="Unassembled WGS sequence"/>
</dbReference>
<keyword evidence="1" id="KW-0472">Membrane</keyword>
<organism evidence="2 3">
    <name type="scientific">Bacteroides fragilis str. 2-F-2 #4</name>
    <dbReference type="NCBI Taxonomy" id="1339280"/>
    <lineage>
        <taxon>Bacteria</taxon>
        <taxon>Pseudomonadati</taxon>
        <taxon>Bacteroidota</taxon>
        <taxon>Bacteroidia</taxon>
        <taxon>Bacteroidales</taxon>
        <taxon>Bacteroidaceae</taxon>
        <taxon>Bacteroides</taxon>
    </lineage>
</organism>
<dbReference type="PATRIC" id="fig|1339280.3.peg.1431"/>
<dbReference type="AlphaFoldDB" id="A0A016AE95"/>